<comment type="caution">
    <text evidence="1">The sequence shown here is derived from an EMBL/GenBank/DDBJ whole genome shotgun (WGS) entry which is preliminary data.</text>
</comment>
<accession>X1BRE5</accession>
<organism evidence="1">
    <name type="scientific">marine sediment metagenome</name>
    <dbReference type="NCBI Taxonomy" id="412755"/>
    <lineage>
        <taxon>unclassified sequences</taxon>
        <taxon>metagenomes</taxon>
        <taxon>ecological metagenomes</taxon>
    </lineage>
</organism>
<dbReference type="EMBL" id="BART01018336">
    <property type="protein sequence ID" value="GAG74736.1"/>
    <property type="molecule type" value="Genomic_DNA"/>
</dbReference>
<gene>
    <name evidence="1" type="ORF">S01H4_34627</name>
</gene>
<name>X1BRE5_9ZZZZ</name>
<reference evidence="1" key="1">
    <citation type="journal article" date="2014" name="Front. Microbiol.">
        <title>High frequency of phylogenetically diverse reductive dehalogenase-homologous genes in deep subseafloor sedimentary metagenomes.</title>
        <authorList>
            <person name="Kawai M."/>
            <person name="Futagami T."/>
            <person name="Toyoda A."/>
            <person name="Takaki Y."/>
            <person name="Nishi S."/>
            <person name="Hori S."/>
            <person name="Arai W."/>
            <person name="Tsubouchi T."/>
            <person name="Morono Y."/>
            <person name="Uchiyama I."/>
            <person name="Ito T."/>
            <person name="Fujiyama A."/>
            <person name="Inagaki F."/>
            <person name="Takami H."/>
        </authorList>
    </citation>
    <scope>NUCLEOTIDE SEQUENCE</scope>
    <source>
        <strain evidence="1">Expedition CK06-06</strain>
    </source>
</reference>
<proteinExistence type="predicted"/>
<evidence type="ECO:0008006" key="2">
    <source>
        <dbReference type="Google" id="ProtNLM"/>
    </source>
</evidence>
<dbReference type="AlphaFoldDB" id="X1BRE5"/>
<sequence>MTDDRIARTKIHLENAENIAKDIIKNIEQCDFHKTVINYKAFNMHLRWAKEEDIKIKDFDISHKYWNKIVDIQKEVDTKISHIPLKCECKKVVK</sequence>
<protein>
    <recommendedName>
        <fullName evidence="2">HEPN domain-containing protein</fullName>
    </recommendedName>
</protein>
<evidence type="ECO:0000313" key="1">
    <source>
        <dbReference type="EMBL" id="GAG74736.1"/>
    </source>
</evidence>